<comment type="caution">
    <text evidence="1">The sequence shown here is derived from an EMBL/GenBank/DDBJ whole genome shotgun (WGS) entry which is preliminary data.</text>
</comment>
<reference evidence="2" key="1">
    <citation type="submission" date="2023-01" db="EMBL/GenBank/DDBJ databases">
        <title>Key to firefly adult light organ development and bioluminescence: homeobox transcription factors regulate luciferase expression and transportation to peroxisome.</title>
        <authorList>
            <person name="Fu X."/>
        </authorList>
    </citation>
    <scope>NUCLEOTIDE SEQUENCE [LARGE SCALE GENOMIC DNA]</scope>
</reference>
<keyword evidence="2" id="KW-1185">Reference proteome</keyword>
<sequence>MTNILSTQDKVVSFVRKLELYQCRVQVGDMSMFTQLCEQLKHDKADKLINSLQQYFPGKDNHPSISGIIRPFSTNDNIFEFEDV</sequence>
<accession>A0AAN7P5S4</accession>
<name>A0AAN7P5S4_9COLE</name>
<protein>
    <submittedName>
        <fullName evidence="1">Uncharacterized protein</fullName>
    </submittedName>
</protein>
<evidence type="ECO:0000313" key="1">
    <source>
        <dbReference type="EMBL" id="KAK4877494.1"/>
    </source>
</evidence>
<dbReference type="EMBL" id="JARPUR010000004">
    <property type="protein sequence ID" value="KAK4877494.1"/>
    <property type="molecule type" value="Genomic_DNA"/>
</dbReference>
<evidence type="ECO:0000313" key="2">
    <source>
        <dbReference type="Proteomes" id="UP001353858"/>
    </source>
</evidence>
<dbReference type="Proteomes" id="UP001353858">
    <property type="component" value="Unassembled WGS sequence"/>
</dbReference>
<gene>
    <name evidence="1" type="ORF">RN001_010000</name>
</gene>
<proteinExistence type="predicted"/>
<organism evidence="1 2">
    <name type="scientific">Aquatica leii</name>
    <dbReference type="NCBI Taxonomy" id="1421715"/>
    <lineage>
        <taxon>Eukaryota</taxon>
        <taxon>Metazoa</taxon>
        <taxon>Ecdysozoa</taxon>
        <taxon>Arthropoda</taxon>
        <taxon>Hexapoda</taxon>
        <taxon>Insecta</taxon>
        <taxon>Pterygota</taxon>
        <taxon>Neoptera</taxon>
        <taxon>Endopterygota</taxon>
        <taxon>Coleoptera</taxon>
        <taxon>Polyphaga</taxon>
        <taxon>Elateriformia</taxon>
        <taxon>Elateroidea</taxon>
        <taxon>Lampyridae</taxon>
        <taxon>Luciolinae</taxon>
        <taxon>Aquatica</taxon>
    </lineage>
</organism>
<dbReference type="AlphaFoldDB" id="A0AAN7P5S4"/>